<dbReference type="PRINTS" id="PR00344">
    <property type="entry name" value="BCTRLSENSOR"/>
</dbReference>
<feature type="domain" description="Histidine kinase" evidence="12">
    <location>
        <begin position="275"/>
        <end position="494"/>
    </location>
</feature>
<evidence type="ECO:0000256" key="11">
    <source>
        <dbReference type="SAM" id="Phobius"/>
    </source>
</evidence>
<dbReference type="Pfam" id="PF00512">
    <property type="entry name" value="HisKA"/>
    <property type="match status" value="1"/>
</dbReference>
<dbReference type="PANTHER" id="PTHR45453:SF2">
    <property type="entry name" value="HISTIDINE KINASE"/>
    <property type="match status" value="1"/>
</dbReference>
<dbReference type="CDD" id="cd00075">
    <property type="entry name" value="HATPase"/>
    <property type="match status" value="1"/>
</dbReference>
<dbReference type="Pfam" id="PF02518">
    <property type="entry name" value="HATPase_c"/>
    <property type="match status" value="1"/>
</dbReference>
<proteinExistence type="predicted"/>
<dbReference type="InterPro" id="IPR003661">
    <property type="entry name" value="HisK_dim/P_dom"/>
</dbReference>
<keyword evidence="4" id="KW-1003">Cell membrane</keyword>
<keyword evidence="8 13" id="KW-0418">Kinase</keyword>
<dbReference type="SMART" id="SM00387">
    <property type="entry name" value="HATPase_c"/>
    <property type="match status" value="1"/>
</dbReference>
<keyword evidence="10 11" id="KW-0472">Membrane</keyword>
<evidence type="ECO:0000256" key="9">
    <source>
        <dbReference type="ARBA" id="ARBA00022989"/>
    </source>
</evidence>
<reference evidence="13 14" key="1">
    <citation type="submission" date="2021-01" db="EMBL/GenBank/DDBJ databases">
        <title>Carboxyliciviraga sp.nov., isolated from coastal sediments.</title>
        <authorList>
            <person name="Lu D."/>
            <person name="Zhang T."/>
        </authorList>
    </citation>
    <scope>NUCLEOTIDE SEQUENCE [LARGE SCALE GENOMIC DNA]</scope>
    <source>
        <strain evidence="13 14">N1Y132</strain>
    </source>
</reference>
<dbReference type="PANTHER" id="PTHR45453">
    <property type="entry name" value="PHOSPHATE REGULON SENSOR PROTEIN PHOR"/>
    <property type="match status" value="1"/>
</dbReference>
<dbReference type="Gene3D" id="3.30.565.10">
    <property type="entry name" value="Histidine kinase-like ATPase, C-terminal domain"/>
    <property type="match status" value="1"/>
</dbReference>
<keyword evidence="14" id="KW-1185">Reference proteome</keyword>
<evidence type="ECO:0000256" key="7">
    <source>
        <dbReference type="ARBA" id="ARBA00022692"/>
    </source>
</evidence>
<dbReference type="CDD" id="cd00082">
    <property type="entry name" value="HisKA"/>
    <property type="match status" value="1"/>
</dbReference>
<evidence type="ECO:0000256" key="2">
    <source>
        <dbReference type="ARBA" id="ARBA00004651"/>
    </source>
</evidence>
<evidence type="ECO:0000256" key="1">
    <source>
        <dbReference type="ARBA" id="ARBA00000085"/>
    </source>
</evidence>
<comment type="subcellular location">
    <subcellularLocation>
        <location evidence="2">Cell membrane</location>
        <topology evidence="2">Multi-pass membrane protein</topology>
    </subcellularLocation>
</comment>
<evidence type="ECO:0000256" key="5">
    <source>
        <dbReference type="ARBA" id="ARBA00022553"/>
    </source>
</evidence>
<dbReference type="InterPro" id="IPR050351">
    <property type="entry name" value="BphY/WalK/GraS-like"/>
</dbReference>
<evidence type="ECO:0000256" key="8">
    <source>
        <dbReference type="ARBA" id="ARBA00022777"/>
    </source>
</evidence>
<dbReference type="GO" id="GO:0016301">
    <property type="term" value="F:kinase activity"/>
    <property type="evidence" value="ECO:0007669"/>
    <property type="project" value="UniProtKB-KW"/>
</dbReference>
<comment type="catalytic activity">
    <reaction evidence="1">
        <text>ATP + protein L-histidine = ADP + protein N-phospho-L-histidine.</text>
        <dbReference type="EC" id="2.7.13.3"/>
    </reaction>
</comment>
<accession>A0ABS1HM79</accession>
<feature type="transmembrane region" description="Helical" evidence="11">
    <location>
        <begin position="12"/>
        <end position="32"/>
    </location>
</feature>
<dbReference type="Proteomes" id="UP000605676">
    <property type="component" value="Unassembled WGS sequence"/>
</dbReference>
<dbReference type="RefSeq" id="WP_200466010.1">
    <property type="nucleotide sequence ID" value="NZ_JAENRR010000042.1"/>
</dbReference>
<dbReference type="SMART" id="SM00388">
    <property type="entry name" value="HisKA"/>
    <property type="match status" value="1"/>
</dbReference>
<evidence type="ECO:0000256" key="10">
    <source>
        <dbReference type="ARBA" id="ARBA00023136"/>
    </source>
</evidence>
<dbReference type="SUPFAM" id="SSF55874">
    <property type="entry name" value="ATPase domain of HSP90 chaperone/DNA topoisomerase II/histidine kinase"/>
    <property type="match status" value="1"/>
</dbReference>
<gene>
    <name evidence="13" type="ORF">JIV24_15685</name>
</gene>
<dbReference type="InterPro" id="IPR036097">
    <property type="entry name" value="HisK_dim/P_sf"/>
</dbReference>
<keyword evidence="5" id="KW-0597">Phosphoprotein</keyword>
<dbReference type="Gene3D" id="1.10.287.130">
    <property type="match status" value="1"/>
</dbReference>
<evidence type="ECO:0000256" key="6">
    <source>
        <dbReference type="ARBA" id="ARBA00022679"/>
    </source>
</evidence>
<dbReference type="InterPro" id="IPR003594">
    <property type="entry name" value="HATPase_dom"/>
</dbReference>
<organism evidence="13 14">
    <name type="scientific">Carboxylicivirga marina</name>
    <dbReference type="NCBI Taxonomy" id="2800988"/>
    <lineage>
        <taxon>Bacteria</taxon>
        <taxon>Pseudomonadati</taxon>
        <taxon>Bacteroidota</taxon>
        <taxon>Bacteroidia</taxon>
        <taxon>Marinilabiliales</taxon>
        <taxon>Marinilabiliaceae</taxon>
        <taxon>Carboxylicivirga</taxon>
    </lineage>
</organism>
<dbReference type="EC" id="2.7.13.3" evidence="3"/>
<feature type="transmembrane region" description="Helical" evidence="11">
    <location>
        <begin position="226"/>
        <end position="254"/>
    </location>
</feature>
<name>A0ABS1HM79_9BACT</name>
<dbReference type="PROSITE" id="PS50109">
    <property type="entry name" value="HIS_KIN"/>
    <property type="match status" value="1"/>
</dbReference>
<dbReference type="InterPro" id="IPR004358">
    <property type="entry name" value="Sig_transdc_His_kin-like_C"/>
</dbReference>
<sequence>MQKKYLNNKRLRYIFLMVTSQVVLTLFVGYWLSTQYDNEKQVFQKDLIQIWRSTVNDYNNKQMFINQIGPILLNPDTLHPEKIDLSHLGFHPDKKRALVRDMVQLINEYPEEVKHYTNYITQEYPYPKTDENIDLIINNTLKLHHRYGIRTNYYSYLNSNSDKIKKADLKLFQSMFTMRVKIKDSNINIEYLPKNKVLMPKESTIYLERYNKELKHREIAILFTNYYIYLLSVIAPQLLFALILLCLTGFALFFTYRGYVKQMKLNTLRSDFINNITHELKIPVATAKVALEALKKFGLQGDAATTEEYLNMVSREMERLDQLTERVLTHSVFESGSQEIKLEETDMNTFITEANQSLQILYAGQNATITCTTPPAPIKNYVDKVYLEGIIKNLVDNSLKYGGKGVSINIQLLEDKDGTFITVSDDGPGIKKEYTEKIFEKFFRVPTGNKHNIKGHGLGLSFAALLMKQHKGSITVNNLKEGGCRFILKFPKLVN</sequence>
<comment type="caution">
    <text evidence="13">The sequence shown here is derived from an EMBL/GenBank/DDBJ whole genome shotgun (WGS) entry which is preliminary data.</text>
</comment>
<evidence type="ECO:0000313" key="13">
    <source>
        <dbReference type="EMBL" id="MBK3518789.1"/>
    </source>
</evidence>
<evidence type="ECO:0000256" key="3">
    <source>
        <dbReference type="ARBA" id="ARBA00012438"/>
    </source>
</evidence>
<keyword evidence="9 11" id="KW-1133">Transmembrane helix</keyword>
<dbReference type="SUPFAM" id="SSF47384">
    <property type="entry name" value="Homodimeric domain of signal transducing histidine kinase"/>
    <property type="match status" value="1"/>
</dbReference>
<keyword evidence="7 11" id="KW-0812">Transmembrane</keyword>
<keyword evidence="6" id="KW-0808">Transferase</keyword>
<evidence type="ECO:0000313" key="14">
    <source>
        <dbReference type="Proteomes" id="UP000605676"/>
    </source>
</evidence>
<dbReference type="InterPro" id="IPR036890">
    <property type="entry name" value="HATPase_C_sf"/>
</dbReference>
<evidence type="ECO:0000259" key="12">
    <source>
        <dbReference type="PROSITE" id="PS50109"/>
    </source>
</evidence>
<dbReference type="InterPro" id="IPR005467">
    <property type="entry name" value="His_kinase_dom"/>
</dbReference>
<dbReference type="EMBL" id="JAENRR010000042">
    <property type="protein sequence ID" value="MBK3518789.1"/>
    <property type="molecule type" value="Genomic_DNA"/>
</dbReference>
<evidence type="ECO:0000256" key="4">
    <source>
        <dbReference type="ARBA" id="ARBA00022475"/>
    </source>
</evidence>
<protein>
    <recommendedName>
        <fullName evidence="3">histidine kinase</fullName>
        <ecNumber evidence="3">2.7.13.3</ecNumber>
    </recommendedName>
</protein>